<evidence type="ECO:0000259" key="9">
    <source>
        <dbReference type="PROSITE" id="PS50109"/>
    </source>
</evidence>
<dbReference type="OrthoDB" id="5287347at2"/>
<feature type="domain" description="HAMP" evidence="10">
    <location>
        <begin position="293"/>
        <end position="345"/>
    </location>
</feature>
<dbReference type="SUPFAM" id="SSF55874">
    <property type="entry name" value="ATPase domain of HSP90 chaperone/DNA topoisomerase II/histidine kinase"/>
    <property type="match status" value="1"/>
</dbReference>
<dbReference type="InterPro" id="IPR036890">
    <property type="entry name" value="HATPase_C_sf"/>
</dbReference>
<evidence type="ECO:0000313" key="12">
    <source>
        <dbReference type="EMBL" id="SMF78027.1"/>
    </source>
</evidence>
<dbReference type="GO" id="GO:0000155">
    <property type="term" value="F:phosphorelay sensor kinase activity"/>
    <property type="evidence" value="ECO:0007669"/>
    <property type="project" value="UniProtKB-ARBA"/>
</dbReference>
<keyword evidence="6" id="KW-0418">Kinase</keyword>
<feature type="modified residue" description="Phosphohistidine" evidence="7">
    <location>
        <position position="530"/>
    </location>
</feature>
<evidence type="ECO:0000313" key="13">
    <source>
        <dbReference type="Proteomes" id="UP000192907"/>
    </source>
</evidence>
<protein>
    <recommendedName>
        <fullName evidence="3">histidine kinase</fullName>
        <ecNumber evidence="3">2.7.13.3</ecNumber>
    </recommendedName>
</protein>
<dbReference type="PROSITE" id="PS50885">
    <property type="entry name" value="HAMP"/>
    <property type="match status" value="1"/>
</dbReference>
<keyword evidence="8" id="KW-0472">Membrane</keyword>
<feature type="domain" description="Histidine kinase" evidence="9">
    <location>
        <begin position="605"/>
        <end position="815"/>
    </location>
</feature>
<dbReference type="SUPFAM" id="SSF158472">
    <property type="entry name" value="HAMP domain-like"/>
    <property type="match status" value="1"/>
</dbReference>
<reference evidence="13" key="1">
    <citation type="submission" date="2017-04" db="EMBL/GenBank/DDBJ databases">
        <authorList>
            <person name="Varghese N."/>
            <person name="Submissions S."/>
        </authorList>
    </citation>
    <scope>NUCLEOTIDE SEQUENCE [LARGE SCALE GENOMIC DNA]</scope>
    <source>
        <strain evidence="13">RKEM611</strain>
    </source>
</reference>
<dbReference type="Gene3D" id="3.30.450.20">
    <property type="entry name" value="PAS domain"/>
    <property type="match status" value="1"/>
</dbReference>
<keyword evidence="8" id="KW-0812">Transmembrane</keyword>
<dbReference type="InterPro" id="IPR051315">
    <property type="entry name" value="Bact_Chemotaxis_CheA"/>
</dbReference>
<dbReference type="InterPro" id="IPR008207">
    <property type="entry name" value="Sig_transdc_His_kin_Hpt_dom"/>
</dbReference>
<sequence length="823" mass="92494">MLSSIKFRLTIIVASLALLLLGMNPFIAREVERATIESFENQSASEQAGLFSRILDNHLEGLNSWLRPWLIPANLKAFTSQSVDKELWERTVLGVGNQISVAFGVNQIISFDFEGHRLFDYRVSLDSVVFSESDNKVQAIIDRAMNSEAIETGFVTSPSGEPLFVVAIPAEDDSGDIATIHGFVGSLLPVLVEFQQSTGYYSQLSVGNFLLTPPSDQDYQLRDDGYYHGEHRGIYNLREVPLPHEVFNDKAHLVVYADMTRIVKDLAQTQDRINSLSWLIALIFLPIFIIAVALLLKPLTKMVQVSQEIAQGHYDKRIDVQSKDEIGELAASFDVMIQAIQKSDANTRSLLETISEGLFFFDKEGKIAKERSQALEKILPGSEDFHSIADFLNYYCDTKADTVEFVLECLKEDSGLVASFQGTMALLPSSFDFVVDDRTRKIAVAYKEHFQADGQLDGVIAVISDQTESLEAQQKQEAQTERIKRISMAASNLESFKDFFQETNKHFFCIDQWILDGRSERFQPLVQTLHTLKGNTATFEFSSISHRIHELESQIQGGQPTLVSPDAKNLWNVIKNQWEVETNDINEILGLQKNSSYVRVDQRKIDDLIRLAQRDASNQWLSAIANLKLYPPSEVFAKYHCMILELAQQENKSIRLSFEDDSSELSFHEAQRFDSAITHILRNCVDHGIETCEERLAVGKQRDGTIQFACHRRKGKLHLVIEDNGRGIVVDRLVEKAISSGHWTPEEAKQSSLEDKINLIFVAFLSTTEQITEVSGRGIGMDVVKSQIEDLGGTIKVTSVPGSGCRFEIIVPGLERQLLDKVA</sequence>
<dbReference type="SUPFAM" id="SSF47226">
    <property type="entry name" value="Histidine-containing phosphotransfer domain, HPT domain"/>
    <property type="match status" value="1"/>
</dbReference>
<dbReference type="PRINTS" id="PR00344">
    <property type="entry name" value="BCTRLSENSOR"/>
</dbReference>
<accession>A0A1Y6CUH1</accession>
<evidence type="ECO:0000256" key="2">
    <source>
        <dbReference type="ARBA" id="ARBA00004370"/>
    </source>
</evidence>
<organism evidence="12 13">
    <name type="scientific">Pseudobacteriovorax antillogorgiicola</name>
    <dbReference type="NCBI Taxonomy" id="1513793"/>
    <lineage>
        <taxon>Bacteria</taxon>
        <taxon>Pseudomonadati</taxon>
        <taxon>Bdellovibrionota</taxon>
        <taxon>Oligoflexia</taxon>
        <taxon>Oligoflexales</taxon>
        <taxon>Pseudobacteriovoracaceae</taxon>
        <taxon>Pseudobacteriovorax</taxon>
    </lineage>
</organism>
<keyword evidence="13" id="KW-1185">Reference proteome</keyword>
<dbReference type="InterPro" id="IPR003594">
    <property type="entry name" value="HATPase_dom"/>
</dbReference>
<keyword evidence="8" id="KW-1133">Transmembrane helix</keyword>
<comment type="catalytic activity">
    <reaction evidence="1">
        <text>ATP + protein L-histidine = ADP + protein N-phospho-L-histidine.</text>
        <dbReference type="EC" id="2.7.13.3"/>
    </reaction>
</comment>
<dbReference type="Pfam" id="PF00672">
    <property type="entry name" value="HAMP"/>
    <property type="match status" value="1"/>
</dbReference>
<dbReference type="PANTHER" id="PTHR43395:SF10">
    <property type="entry name" value="CHEMOTAXIS PROTEIN CHEA"/>
    <property type="match status" value="1"/>
</dbReference>
<dbReference type="PANTHER" id="PTHR43395">
    <property type="entry name" value="SENSOR HISTIDINE KINASE CHEA"/>
    <property type="match status" value="1"/>
</dbReference>
<feature type="domain" description="HPt" evidence="11">
    <location>
        <begin position="488"/>
        <end position="588"/>
    </location>
</feature>
<evidence type="ECO:0000256" key="7">
    <source>
        <dbReference type="PROSITE-ProRule" id="PRU00110"/>
    </source>
</evidence>
<dbReference type="EMBL" id="FWZT01000032">
    <property type="protein sequence ID" value="SMF78027.1"/>
    <property type="molecule type" value="Genomic_DNA"/>
</dbReference>
<evidence type="ECO:0000256" key="3">
    <source>
        <dbReference type="ARBA" id="ARBA00012438"/>
    </source>
</evidence>
<dbReference type="SMART" id="SM00304">
    <property type="entry name" value="HAMP"/>
    <property type="match status" value="1"/>
</dbReference>
<comment type="subcellular location">
    <subcellularLocation>
        <location evidence="2">Membrane</location>
    </subcellularLocation>
</comment>
<evidence type="ECO:0000256" key="1">
    <source>
        <dbReference type="ARBA" id="ARBA00000085"/>
    </source>
</evidence>
<evidence type="ECO:0000256" key="8">
    <source>
        <dbReference type="SAM" id="Phobius"/>
    </source>
</evidence>
<dbReference type="STRING" id="1513793.SAMN06296036_13214"/>
<proteinExistence type="predicted"/>
<dbReference type="Pfam" id="PF02518">
    <property type="entry name" value="HATPase_c"/>
    <property type="match status" value="1"/>
</dbReference>
<dbReference type="GO" id="GO:0016020">
    <property type="term" value="C:membrane"/>
    <property type="evidence" value="ECO:0007669"/>
    <property type="project" value="UniProtKB-SubCell"/>
</dbReference>
<name>A0A1Y6CUH1_9BACT</name>
<dbReference type="CDD" id="cd06225">
    <property type="entry name" value="HAMP"/>
    <property type="match status" value="1"/>
</dbReference>
<dbReference type="PROSITE" id="PS50894">
    <property type="entry name" value="HPT"/>
    <property type="match status" value="1"/>
</dbReference>
<evidence type="ECO:0000256" key="6">
    <source>
        <dbReference type="ARBA" id="ARBA00022777"/>
    </source>
</evidence>
<evidence type="ECO:0000259" key="11">
    <source>
        <dbReference type="PROSITE" id="PS50894"/>
    </source>
</evidence>
<keyword evidence="4 7" id="KW-0597">Phosphoprotein</keyword>
<feature type="transmembrane region" description="Helical" evidence="8">
    <location>
        <begin position="276"/>
        <end position="296"/>
    </location>
</feature>
<evidence type="ECO:0000259" key="10">
    <source>
        <dbReference type="PROSITE" id="PS50885"/>
    </source>
</evidence>
<gene>
    <name evidence="12" type="ORF">SAMN06296036_13214</name>
</gene>
<dbReference type="Proteomes" id="UP000192907">
    <property type="component" value="Unassembled WGS sequence"/>
</dbReference>
<dbReference type="SMART" id="SM00387">
    <property type="entry name" value="HATPase_c"/>
    <property type="match status" value="1"/>
</dbReference>
<dbReference type="EC" id="2.7.13.3" evidence="3"/>
<dbReference type="InterPro" id="IPR003660">
    <property type="entry name" value="HAMP_dom"/>
</dbReference>
<dbReference type="InterPro" id="IPR005467">
    <property type="entry name" value="His_kinase_dom"/>
</dbReference>
<dbReference type="InterPro" id="IPR036641">
    <property type="entry name" value="HPT_dom_sf"/>
</dbReference>
<dbReference type="RefSeq" id="WP_132325269.1">
    <property type="nucleotide sequence ID" value="NZ_FWZT01000032.1"/>
</dbReference>
<dbReference type="Gene3D" id="6.10.340.10">
    <property type="match status" value="1"/>
</dbReference>
<dbReference type="PROSITE" id="PS50109">
    <property type="entry name" value="HIS_KIN"/>
    <property type="match status" value="1"/>
</dbReference>
<evidence type="ECO:0000256" key="5">
    <source>
        <dbReference type="ARBA" id="ARBA00022679"/>
    </source>
</evidence>
<dbReference type="Gene3D" id="1.20.120.160">
    <property type="entry name" value="HPT domain"/>
    <property type="match status" value="1"/>
</dbReference>
<dbReference type="Gene3D" id="3.30.565.10">
    <property type="entry name" value="Histidine kinase-like ATPase, C-terminal domain"/>
    <property type="match status" value="1"/>
</dbReference>
<dbReference type="AlphaFoldDB" id="A0A1Y6CUH1"/>
<dbReference type="InterPro" id="IPR004358">
    <property type="entry name" value="Sig_transdc_His_kin-like_C"/>
</dbReference>
<evidence type="ECO:0000256" key="4">
    <source>
        <dbReference type="ARBA" id="ARBA00022553"/>
    </source>
</evidence>
<keyword evidence="5" id="KW-0808">Transferase</keyword>
<dbReference type="Pfam" id="PF01627">
    <property type="entry name" value="Hpt"/>
    <property type="match status" value="1"/>
</dbReference>
<dbReference type="FunFam" id="3.30.565.10:FF:000016">
    <property type="entry name" value="Chemotaxis protein CheA, putative"/>
    <property type="match status" value="1"/>
</dbReference>